<gene>
    <name evidence="9" type="primary">rpoE</name>
    <name evidence="9" type="ORF">NQT62_05680</name>
</gene>
<dbReference type="Gene3D" id="1.10.1740.10">
    <property type="match status" value="1"/>
</dbReference>
<dbReference type="CDD" id="cd06171">
    <property type="entry name" value="Sigma70_r4"/>
    <property type="match status" value="1"/>
</dbReference>
<dbReference type="NCBIfam" id="TIGR02937">
    <property type="entry name" value="sigma70-ECF"/>
    <property type="match status" value="1"/>
</dbReference>
<dbReference type="InterPro" id="IPR036388">
    <property type="entry name" value="WH-like_DNA-bd_sf"/>
</dbReference>
<dbReference type="EMBL" id="JANIGO010000002">
    <property type="protein sequence ID" value="MCQ8895928.1"/>
    <property type="molecule type" value="Genomic_DNA"/>
</dbReference>
<dbReference type="InterPro" id="IPR007627">
    <property type="entry name" value="RNA_pol_sigma70_r2"/>
</dbReference>
<keyword evidence="10" id="KW-1185">Reference proteome</keyword>
<dbReference type="PANTHER" id="PTHR43133:SF53">
    <property type="entry name" value="ECF RNA POLYMERASE SIGMA-E FACTOR"/>
    <property type="match status" value="1"/>
</dbReference>
<reference evidence="9 10" key="1">
    <citation type="submission" date="2022-07" db="EMBL/GenBank/DDBJ databases">
        <authorList>
            <person name="Xamxidin M."/>
            <person name="Wu M."/>
        </authorList>
    </citation>
    <scope>NUCLEOTIDE SEQUENCE [LARGE SCALE GENOMIC DNA]</scope>
    <source>
        <strain evidence="9 10">NBRC 111650</strain>
    </source>
</reference>
<dbReference type="SUPFAM" id="SSF88946">
    <property type="entry name" value="Sigma2 domain of RNA polymerase sigma factors"/>
    <property type="match status" value="1"/>
</dbReference>
<dbReference type="Gene3D" id="1.10.10.10">
    <property type="entry name" value="Winged helix-like DNA-binding domain superfamily/Winged helix DNA-binding domain"/>
    <property type="match status" value="1"/>
</dbReference>
<evidence type="ECO:0000259" key="7">
    <source>
        <dbReference type="Pfam" id="PF04542"/>
    </source>
</evidence>
<dbReference type="InterPro" id="IPR013325">
    <property type="entry name" value="RNA_pol_sigma_r2"/>
</dbReference>
<dbReference type="InterPro" id="IPR014286">
    <property type="entry name" value="RNA_pol_sigma70_RpoE"/>
</dbReference>
<evidence type="ECO:0000256" key="2">
    <source>
        <dbReference type="ARBA" id="ARBA00023015"/>
    </source>
</evidence>
<dbReference type="RefSeq" id="WP_256763697.1">
    <property type="nucleotide sequence ID" value="NZ_JANIGO010000002.1"/>
</dbReference>
<organism evidence="9 10">
    <name type="scientific">Limnobacter humi</name>
    <dbReference type="NCBI Taxonomy" id="1778671"/>
    <lineage>
        <taxon>Bacteria</taxon>
        <taxon>Pseudomonadati</taxon>
        <taxon>Pseudomonadota</taxon>
        <taxon>Betaproteobacteria</taxon>
        <taxon>Burkholderiales</taxon>
        <taxon>Burkholderiaceae</taxon>
        <taxon>Limnobacter</taxon>
    </lineage>
</organism>
<proteinExistence type="inferred from homology"/>
<evidence type="ECO:0000259" key="8">
    <source>
        <dbReference type="Pfam" id="PF08281"/>
    </source>
</evidence>
<keyword evidence="3 6" id="KW-0731">Sigma factor</keyword>
<name>A0ABT1WG96_9BURK</name>
<evidence type="ECO:0000313" key="10">
    <source>
        <dbReference type="Proteomes" id="UP001204142"/>
    </source>
</evidence>
<dbReference type="Pfam" id="PF04542">
    <property type="entry name" value="Sigma70_r2"/>
    <property type="match status" value="1"/>
</dbReference>
<dbReference type="Pfam" id="PF08281">
    <property type="entry name" value="Sigma70_r4_2"/>
    <property type="match status" value="1"/>
</dbReference>
<evidence type="ECO:0000256" key="4">
    <source>
        <dbReference type="ARBA" id="ARBA00023125"/>
    </source>
</evidence>
<comment type="similarity">
    <text evidence="1 6">Belongs to the sigma-70 factor family. ECF subfamily.</text>
</comment>
<dbReference type="InterPro" id="IPR039425">
    <property type="entry name" value="RNA_pol_sigma-70-like"/>
</dbReference>
<dbReference type="PANTHER" id="PTHR43133">
    <property type="entry name" value="RNA POLYMERASE ECF-TYPE SIGMA FACTO"/>
    <property type="match status" value="1"/>
</dbReference>
<dbReference type="Proteomes" id="UP001204142">
    <property type="component" value="Unassembled WGS sequence"/>
</dbReference>
<dbReference type="SUPFAM" id="SSF88659">
    <property type="entry name" value="Sigma3 and sigma4 domains of RNA polymerase sigma factors"/>
    <property type="match status" value="1"/>
</dbReference>
<keyword evidence="5 6" id="KW-0804">Transcription</keyword>
<accession>A0ABT1WG96</accession>
<feature type="domain" description="RNA polymerase sigma-70 region 2" evidence="7">
    <location>
        <begin position="26"/>
        <end position="92"/>
    </location>
</feature>
<dbReference type="InterPro" id="IPR013324">
    <property type="entry name" value="RNA_pol_sigma_r3/r4-like"/>
</dbReference>
<dbReference type="InterPro" id="IPR014284">
    <property type="entry name" value="RNA_pol_sigma-70_dom"/>
</dbReference>
<keyword evidence="2 6" id="KW-0805">Transcription regulation</keyword>
<evidence type="ECO:0000256" key="3">
    <source>
        <dbReference type="ARBA" id="ARBA00023082"/>
    </source>
</evidence>
<dbReference type="NCBIfam" id="TIGR02939">
    <property type="entry name" value="RpoE_Sigma70"/>
    <property type="match status" value="1"/>
</dbReference>
<sequence>MSTERDEDYLIVQRVQAGDQKAFNLLVSKYHRRVGRLLTRMVRNPEDIEEIVQETFIKAYRAIGNFRGESAFYTWIYRIAINTAKNLLVNQGKRPTTLKEVGDEDSETFEDNAALSNIDTPESLYQTKQIGEAVNEAMAALPEELRAAIVMREIDGLSYEEIAQAMDCPIGTVRSRIFRAREAVAARIKPLLEPTGGKRW</sequence>
<feature type="domain" description="RNA polymerase sigma factor 70 region 4 type 2" evidence="8">
    <location>
        <begin position="133"/>
        <end position="183"/>
    </location>
</feature>
<evidence type="ECO:0000256" key="1">
    <source>
        <dbReference type="ARBA" id="ARBA00010641"/>
    </source>
</evidence>
<protein>
    <recommendedName>
        <fullName evidence="6">RNA polymerase sigma factor</fullName>
    </recommendedName>
</protein>
<evidence type="ECO:0000256" key="6">
    <source>
        <dbReference type="RuleBase" id="RU000716"/>
    </source>
</evidence>
<dbReference type="PROSITE" id="PS01063">
    <property type="entry name" value="SIGMA70_ECF"/>
    <property type="match status" value="1"/>
</dbReference>
<evidence type="ECO:0000313" key="9">
    <source>
        <dbReference type="EMBL" id="MCQ8895928.1"/>
    </source>
</evidence>
<evidence type="ECO:0000256" key="5">
    <source>
        <dbReference type="ARBA" id="ARBA00023163"/>
    </source>
</evidence>
<comment type="caution">
    <text evidence="9">The sequence shown here is derived from an EMBL/GenBank/DDBJ whole genome shotgun (WGS) entry which is preliminary data.</text>
</comment>
<dbReference type="InterPro" id="IPR013249">
    <property type="entry name" value="RNA_pol_sigma70_r4_t2"/>
</dbReference>
<dbReference type="InterPro" id="IPR000838">
    <property type="entry name" value="RNA_pol_sigma70_ECF_CS"/>
</dbReference>
<keyword evidence="4 6" id="KW-0238">DNA-binding</keyword>